<keyword evidence="2" id="KW-1185">Reference proteome</keyword>
<dbReference type="AlphaFoldDB" id="A0A073JEI8"/>
<dbReference type="OrthoDB" id="835336at2"/>
<dbReference type="Proteomes" id="UP000027746">
    <property type="component" value="Unassembled WGS sequence"/>
</dbReference>
<evidence type="ECO:0008006" key="3">
    <source>
        <dbReference type="Google" id="ProtNLM"/>
    </source>
</evidence>
<dbReference type="RefSeq" id="WP_037925233.1">
    <property type="nucleotide sequence ID" value="NZ_CP054599.1"/>
</dbReference>
<gene>
    <name evidence="1" type="ORF">SUH3_17905</name>
</gene>
<dbReference type="GeneID" id="68871045"/>
<dbReference type="Pfam" id="PF13704">
    <property type="entry name" value="Glyco_tranf_2_4"/>
    <property type="match status" value="1"/>
</dbReference>
<name>A0A073JEI8_9RHOB</name>
<comment type="caution">
    <text evidence="1">The sequence shown here is derived from an EMBL/GenBank/DDBJ whole genome shotgun (WGS) entry which is preliminary data.</text>
</comment>
<organism evidence="1 2">
    <name type="scientific">Pseudosulfitobacter pseudonitzschiae</name>
    <dbReference type="NCBI Taxonomy" id="1402135"/>
    <lineage>
        <taxon>Bacteria</taxon>
        <taxon>Pseudomonadati</taxon>
        <taxon>Pseudomonadota</taxon>
        <taxon>Alphaproteobacteria</taxon>
        <taxon>Rhodobacterales</taxon>
        <taxon>Roseobacteraceae</taxon>
        <taxon>Pseudosulfitobacter</taxon>
    </lineage>
</organism>
<sequence length="276" mass="30306">MKICAITMVYRDYWALAQWYRHYGALVGAEHLVVVAHGADPKIAQICPQASILTVPRDDLSGFDGVRGRMLNGIQAGLAEIYDWVIRTDADELIFLDPAKHDSLESVFVGQKGQALFALGLEVVQTDDGTFGVFSGHYSKAWAVRGGLPMKRHGVQVRPRRVAQFDYVMPDGVFLAHLKFANRAALAEANVHRAEVASGPGDGLPGKAWEDPEHEARKVQAQVMRMDAADWQTAEGMARAELAAGPVVDAKIGLVRSRSFKLDRKCTLPGWFPVLD</sequence>
<evidence type="ECO:0000313" key="1">
    <source>
        <dbReference type="EMBL" id="KEJ96137.1"/>
    </source>
</evidence>
<dbReference type="EMBL" id="JAMD01000004">
    <property type="protein sequence ID" value="KEJ96137.1"/>
    <property type="molecule type" value="Genomic_DNA"/>
</dbReference>
<evidence type="ECO:0000313" key="2">
    <source>
        <dbReference type="Proteomes" id="UP000027746"/>
    </source>
</evidence>
<accession>A0A073JEI8</accession>
<proteinExistence type="predicted"/>
<protein>
    <recommendedName>
        <fullName evidence="3">Glycosyl transferase family 2</fullName>
    </recommendedName>
</protein>
<reference evidence="1 2" key="1">
    <citation type="submission" date="2014-01" db="EMBL/GenBank/DDBJ databases">
        <title>Sulfitobacter sp. H3 (MCCC 1A00686) Genome Sequencing.</title>
        <authorList>
            <person name="Lai Q."/>
            <person name="Hong Z."/>
        </authorList>
    </citation>
    <scope>NUCLEOTIDE SEQUENCE [LARGE SCALE GENOMIC DNA]</scope>
    <source>
        <strain evidence="1 2">H3</strain>
    </source>
</reference>